<dbReference type="STRING" id="1318743.PU02_1188"/>
<organism evidence="3 4">
    <name type="scientific">Bartonella ancashensis</name>
    <dbReference type="NCBI Taxonomy" id="1318743"/>
    <lineage>
        <taxon>Bacteria</taxon>
        <taxon>Pseudomonadati</taxon>
        <taxon>Pseudomonadota</taxon>
        <taxon>Alphaproteobacteria</taxon>
        <taxon>Hyphomicrobiales</taxon>
        <taxon>Bartonellaceae</taxon>
        <taxon>Bartonella</taxon>
    </lineage>
</organism>
<dbReference type="AlphaFoldDB" id="A0A0M4LKI8"/>
<feature type="domain" description="DUF2062" evidence="2">
    <location>
        <begin position="25"/>
        <end position="177"/>
    </location>
</feature>
<proteinExistence type="predicted"/>
<name>A0A0M4LKI8_9HYPH</name>
<keyword evidence="4" id="KW-1185">Reference proteome</keyword>
<dbReference type="OrthoDB" id="7360463at2"/>
<evidence type="ECO:0000256" key="1">
    <source>
        <dbReference type="SAM" id="Phobius"/>
    </source>
</evidence>
<feature type="transmembrane region" description="Helical" evidence="1">
    <location>
        <begin position="51"/>
        <end position="73"/>
    </location>
</feature>
<accession>A0A0M4LKI8</accession>
<reference evidence="3 4" key="1">
    <citation type="journal article" date="2015" name="Genome Announc.">
        <title>Complete Genome Sequence of Bartonella ancashensis Strain 20.00, Isolated from the Blood of a Patient with Verruga Peruana.</title>
        <authorList>
            <person name="Hang J."/>
            <person name="Mullins K.E."/>
            <person name="Clifford R.J."/>
            <person name="Onmus-Leone F."/>
            <person name="Yang Y."/>
            <person name="Jiang J."/>
            <person name="Leguia M."/>
            <person name="Kasper M.R."/>
            <person name="Maguina C."/>
            <person name="Lesho E.P."/>
            <person name="Jarman R.G."/>
            <person name="Richards A.L."/>
            <person name="Blazes D."/>
        </authorList>
    </citation>
    <scope>NUCLEOTIDE SEQUENCE [LARGE SCALE GENOMIC DNA]</scope>
    <source>
        <strain evidence="3 4">20.00</strain>
    </source>
</reference>
<dbReference type="RefSeq" id="WP_053944464.1">
    <property type="nucleotide sequence ID" value="NZ_CP010401.1"/>
</dbReference>
<dbReference type="PATRIC" id="fig|1318743.3.peg.1204"/>
<keyword evidence="1" id="KW-0812">Transmembrane</keyword>
<evidence type="ECO:0000313" key="4">
    <source>
        <dbReference type="Proteomes" id="UP000057213"/>
    </source>
</evidence>
<evidence type="ECO:0000313" key="3">
    <source>
        <dbReference type="EMBL" id="ALE04002.1"/>
    </source>
</evidence>
<dbReference type="Pfam" id="PF09835">
    <property type="entry name" value="DUF2062"/>
    <property type="match status" value="1"/>
</dbReference>
<sequence>MLFDHRKLVALGERVWGFVQRHCSFFRYMYRRVLCISAEPHRVALGFSMGVFSAFSPFLGLHIILAVFFSWVFRGNFTAAVIGTIFSNPLTFFFIIAADYKVGHLLLWSFDSGDAISFSQISMMFNNLTFSQAWLFFLRTWDLILVPMIVGGTFLGFIFGSLSYVGIYRVVTRFQKRGTRR</sequence>
<protein>
    <recommendedName>
        <fullName evidence="2">DUF2062 domain-containing protein</fullName>
    </recommendedName>
</protein>
<gene>
    <name evidence="3" type="ORF">PU02_1188</name>
</gene>
<keyword evidence="1" id="KW-1133">Transmembrane helix</keyword>
<dbReference type="KEGG" id="banc:PU02_1188"/>
<keyword evidence="1" id="KW-0472">Membrane</keyword>
<evidence type="ECO:0000259" key="2">
    <source>
        <dbReference type="Pfam" id="PF09835"/>
    </source>
</evidence>
<dbReference type="Proteomes" id="UP000057213">
    <property type="component" value="Chromosome"/>
</dbReference>
<dbReference type="PANTHER" id="PTHR40547:SF1">
    <property type="entry name" value="SLL0298 PROTEIN"/>
    <property type="match status" value="1"/>
</dbReference>
<feature type="transmembrane region" description="Helical" evidence="1">
    <location>
        <begin position="145"/>
        <end position="171"/>
    </location>
</feature>
<feature type="transmembrane region" description="Helical" evidence="1">
    <location>
        <begin position="79"/>
        <end position="98"/>
    </location>
</feature>
<dbReference type="EMBL" id="CP010401">
    <property type="protein sequence ID" value="ALE04002.1"/>
    <property type="molecule type" value="Genomic_DNA"/>
</dbReference>
<dbReference type="PANTHER" id="PTHR40547">
    <property type="entry name" value="SLL0298 PROTEIN"/>
    <property type="match status" value="1"/>
</dbReference>
<dbReference type="InterPro" id="IPR018639">
    <property type="entry name" value="DUF2062"/>
</dbReference>